<gene>
    <name evidence="2" type="ORF">GCM10022207_73690</name>
</gene>
<sequence length="97" mass="9900">MCCSIITLCNERRPASVPGPRSPISALRSGSRPEGPVPAPGPGSSPSAPFPVARGRVPQKESCAASSADPRAVPFRDARREPLVGCGDSCSFVSAAP</sequence>
<evidence type="ECO:0000256" key="1">
    <source>
        <dbReference type="SAM" id="MobiDB-lite"/>
    </source>
</evidence>
<comment type="caution">
    <text evidence="2">The sequence shown here is derived from an EMBL/GenBank/DDBJ whole genome shotgun (WGS) entry which is preliminary data.</text>
</comment>
<feature type="compositionally biased region" description="Low complexity" evidence="1">
    <location>
        <begin position="44"/>
        <end position="53"/>
    </location>
</feature>
<reference evidence="3" key="1">
    <citation type="journal article" date="2019" name="Int. J. Syst. Evol. Microbiol.">
        <title>The Global Catalogue of Microorganisms (GCM) 10K type strain sequencing project: providing services to taxonomists for standard genome sequencing and annotation.</title>
        <authorList>
            <consortium name="The Broad Institute Genomics Platform"/>
            <consortium name="The Broad Institute Genome Sequencing Center for Infectious Disease"/>
            <person name="Wu L."/>
            <person name="Ma J."/>
        </authorList>
    </citation>
    <scope>NUCLEOTIDE SEQUENCE [LARGE SCALE GENOMIC DNA]</scope>
    <source>
        <strain evidence="3">JCM 16578</strain>
    </source>
</reference>
<dbReference type="Proteomes" id="UP001501563">
    <property type="component" value="Unassembled WGS sequence"/>
</dbReference>
<name>A0ABP7L4I0_9ACTN</name>
<feature type="region of interest" description="Disordered" evidence="1">
    <location>
        <begin position="13"/>
        <end position="77"/>
    </location>
</feature>
<evidence type="ECO:0000313" key="2">
    <source>
        <dbReference type="EMBL" id="GAA3894821.1"/>
    </source>
</evidence>
<protein>
    <submittedName>
        <fullName evidence="2">Uncharacterized protein</fullName>
    </submittedName>
</protein>
<keyword evidence="3" id="KW-1185">Reference proteome</keyword>
<organism evidence="2 3">
    <name type="scientific">Streptomyces lannensis</name>
    <dbReference type="NCBI Taxonomy" id="766498"/>
    <lineage>
        <taxon>Bacteria</taxon>
        <taxon>Bacillati</taxon>
        <taxon>Actinomycetota</taxon>
        <taxon>Actinomycetes</taxon>
        <taxon>Kitasatosporales</taxon>
        <taxon>Streptomycetaceae</taxon>
        <taxon>Streptomyces</taxon>
    </lineage>
</organism>
<proteinExistence type="predicted"/>
<evidence type="ECO:0000313" key="3">
    <source>
        <dbReference type="Proteomes" id="UP001501563"/>
    </source>
</evidence>
<dbReference type="EMBL" id="BAAAZA010000033">
    <property type="protein sequence ID" value="GAA3894821.1"/>
    <property type="molecule type" value="Genomic_DNA"/>
</dbReference>
<accession>A0ABP7L4I0</accession>